<sequence>MALKAVWTKRAQTGFSKIIDYLDTNFSEREIRKFVRQSQDFFDLLTQHPELLEESRSRKGLFRGPMNKHTILTYRVDRRKNQIELINIRPARMKPLK</sequence>
<keyword evidence="3" id="KW-1185">Reference proteome</keyword>
<name>A0ABS3C2L8_9BACT</name>
<evidence type="ECO:0000313" key="3">
    <source>
        <dbReference type="Proteomes" id="UP000664317"/>
    </source>
</evidence>
<comment type="caution">
    <text evidence="2">The sequence shown here is derived from an EMBL/GenBank/DDBJ whole genome shotgun (WGS) entry which is preliminary data.</text>
</comment>
<dbReference type="Proteomes" id="UP000664317">
    <property type="component" value="Unassembled WGS sequence"/>
</dbReference>
<dbReference type="Gene3D" id="3.30.2310.20">
    <property type="entry name" value="RelE-like"/>
    <property type="match status" value="1"/>
</dbReference>
<protein>
    <submittedName>
        <fullName evidence="2">Type II toxin-antitoxin system RelE/ParE family toxin</fullName>
    </submittedName>
</protein>
<evidence type="ECO:0000313" key="2">
    <source>
        <dbReference type="EMBL" id="MBN7811363.1"/>
    </source>
</evidence>
<dbReference type="EMBL" id="JAFKCT010000003">
    <property type="protein sequence ID" value="MBN7811363.1"/>
    <property type="molecule type" value="Genomic_DNA"/>
</dbReference>
<proteinExistence type="predicted"/>
<accession>A0ABS3C2L8</accession>
<dbReference type="Pfam" id="PF05016">
    <property type="entry name" value="ParE_toxin"/>
    <property type="match status" value="1"/>
</dbReference>
<dbReference type="InterPro" id="IPR035093">
    <property type="entry name" value="RelE/ParE_toxin_dom_sf"/>
</dbReference>
<keyword evidence="1" id="KW-1277">Toxin-antitoxin system</keyword>
<evidence type="ECO:0000256" key="1">
    <source>
        <dbReference type="ARBA" id="ARBA00022649"/>
    </source>
</evidence>
<organism evidence="2 3">
    <name type="scientific">Algoriphagus oliviformis</name>
    <dbReference type="NCBI Taxonomy" id="2811231"/>
    <lineage>
        <taxon>Bacteria</taxon>
        <taxon>Pseudomonadati</taxon>
        <taxon>Bacteroidota</taxon>
        <taxon>Cytophagia</taxon>
        <taxon>Cytophagales</taxon>
        <taxon>Cyclobacteriaceae</taxon>
        <taxon>Algoriphagus</taxon>
    </lineage>
</organism>
<gene>
    <name evidence="2" type="ORF">J0A68_10360</name>
</gene>
<reference evidence="2 3" key="1">
    <citation type="submission" date="2021-03" db="EMBL/GenBank/DDBJ databases">
        <title>novel species isolated from a fishpond in China.</title>
        <authorList>
            <person name="Lu H."/>
            <person name="Cai Z."/>
        </authorList>
    </citation>
    <scope>NUCLEOTIDE SEQUENCE [LARGE SCALE GENOMIC DNA]</scope>
    <source>
        <strain evidence="2 3">H41</strain>
    </source>
</reference>
<dbReference type="RefSeq" id="WP_206578137.1">
    <property type="nucleotide sequence ID" value="NZ_JAFKCT010000003.1"/>
</dbReference>
<dbReference type="InterPro" id="IPR007712">
    <property type="entry name" value="RelE/ParE_toxin"/>
</dbReference>